<dbReference type="EMBL" id="WUUL01000009">
    <property type="protein sequence ID" value="MXQ54837.1"/>
    <property type="molecule type" value="Genomic_DNA"/>
</dbReference>
<organism evidence="1 2">
    <name type="scientific">Shimazuella alba</name>
    <dbReference type="NCBI Taxonomy" id="2690964"/>
    <lineage>
        <taxon>Bacteria</taxon>
        <taxon>Bacillati</taxon>
        <taxon>Bacillota</taxon>
        <taxon>Bacilli</taxon>
        <taxon>Bacillales</taxon>
        <taxon>Thermoactinomycetaceae</taxon>
        <taxon>Shimazuella</taxon>
    </lineage>
</organism>
<comment type="caution">
    <text evidence="1">The sequence shown here is derived from an EMBL/GenBank/DDBJ whole genome shotgun (WGS) entry which is preliminary data.</text>
</comment>
<reference evidence="1 2" key="1">
    <citation type="submission" date="2019-12" db="EMBL/GenBank/DDBJ databases">
        <title>Whole-genome analyses of novel actinobacteria.</title>
        <authorList>
            <person name="Sahin N."/>
            <person name="Saygin H."/>
        </authorList>
    </citation>
    <scope>NUCLEOTIDE SEQUENCE [LARGE SCALE GENOMIC DNA]</scope>
    <source>
        <strain evidence="1 2">KC615</strain>
    </source>
</reference>
<name>A0A6I4VTD3_9BACL</name>
<evidence type="ECO:0000313" key="2">
    <source>
        <dbReference type="Proteomes" id="UP000430692"/>
    </source>
</evidence>
<sequence length="61" mass="6680">METCLIEQPALLSPLSPQPASLQEPQKYTHVADLPIRSAFEPSKGSADGEIRETRLFALSI</sequence>
<gene>
    <name evidence="1" type="ORF">GSM42_14155</name>
</gene>
<keyword evidence="2" id="KW-1185">Reference proteome</keyword>
<accession>A0A6I4VTD3</accession>
<proteinExistence type="predicted"/>
<protein>
    <submittedName>
        <fullName evidence="1">Uncharacterized protein</fullName>
    </submittedName>
</protein>
<dbReference type="RefSeq" id="WP_160802181.1">
    <property type="nucleotide sequence ID" value="NZ_WUUL01000009.1"/>
</dbReference>
<dbReference type="AlphaFoldDB" id="A0A6I4VTD3"/>
<dbReference type="Proteomes" id="UP000430692">
    <property type="component" value="Unassembled WGS sequence"/>
</dbReference>
<evidence type="ECO:0000313" key="1">
    <source>
        <dbReference type="EMBL" id="MXQ54837.1"/>
    </source>
</evidence>